<evidence type="ECO:0000256" key="2">
    <source>
        <dbReference type="SAM" id="MobiDB-lite"/>
    </source>
</evidence>
<protein>
    <submittedName>
        <fullName evidence="3">Uncharacterized protein</fullName>
    </submittedName>
</protein>
<feature type="coiled-coil region" evidence="1">
    <location>
        <begin position="7"/>
        <end position="73"/>
    </location>
</feature>
<feature type="compositionally biased region" description="Basic and acidic residues" evidence="2">
    <location>
        <begin position="90"/>
        <end position="107"/>
    </location>
</feature>
<evidence type="ECO:0000256" key="1">
    <source>
        <dbReference type="SAM" id="Coils"/>
    </source>
</evidence>
<organism evidence="3">
    <name type="scientific">Absidia glauca</name>
    <name type="common">Pin mould</name>
    <dbReference type="NCBI Taxonomy" id="4829"/>
    <lineage>
        <taxon>Eukaryota</taxon>
        <taxon>Fungi</taxon>
        <taxon>Fungi incertae sedis</taxon>
        <taxon>Mucoromycota</taxon>
        <taxon>Mucoromycotina</taxon>
        <taxon>Mucoromycetes</taxon>
        <taxon>Mucorales</taxon>
        <taxon>Cunninghamellaceae</taxon>
        <taxon>Absidia</taxon>
    </lineage>
</organism>
<proteinExistence type="predicted"/>
<dbReference type="AlphaFoldDB" id="A0A168LHI9"/>
<name>A0A168LHI9_ABSGL</name>
<feature type="compositionally biased region" description="Basic residues" evidence="2">
    <location>
        <begin position="276"/>
        <end position="289"/>
    </location>
</feature>
<dbReference type="InParanoid" id="A0A168LHI9"/>
<evidence type="ECO:0000313" key="4">
    <source>
        <dbReference type="Proteomes" id="UP000078561"/>
    </source>
</evidence>
<keyword evidence="1" id="KW-0175">Coiled coil</keyword>
<keyword evidence="4" id="KW-1185">Reference proteome</keyword>
<dbReference type="EMBL" id="LT551276">
    <property type="protein sequence ID" value="SAL96799.1"/>
    <property type="molecule type" value="Genomic_DNA"/>
</dbReference>
<feature type="region of interest" description="Disordered" evidence="2">
    <location>
        <begin position="80"/>
        <end position="111"/>
    </location>
</feature>
<gene>
    <name evidence="3" type="primary">ABSGL_02223.1 scaffold 2855</name>
</gene>
<reference evidence="3" key="1">
    <citation type="submission" date="2016-04" db="EMBL/GenBank/DDBJ databases">
        <authorList>
            <person name="Evans L.H."/>
            <person name="Alamgir A."/>
            <person name="Owens N."/>
            <person name="Weber N.D."/>
            <person name="Virtaneva K."/>
            <person name="Barbian K."/>
            <person name="Babar A."/>
            <person name="Rosenke K."/>
        </authorList>
    </citation>
    <scope>NUCLEOTIDE SEQUENCE [LARGE SCALE GENOMIC DNA]</scope>
    <source>
        <strain evidence="3">CBS 101.48</strain>
    </source>
</reference>
<dbReference type="Proteomes" id="UP000078561">
    <property type="component" value="Unassembled WGS sequence"/>
</dbReference>
<sequence length="302" mass="35645">MSKSQQVKQLIDSVKGIEQRLQAFETDKRQLNDRIGNLEKSNARIDENVDEVMKQQRVIIERLEQQQQLLQQLLFDRPQQEAGQNAADNTTEHYPDRDIAHPTHEHPGNPGKRLMNKIVDKDFKAALEDIFNKPDVAVELKKVKDLANDVIKAMNDKFPGVSQVKWSQLADKVTSWGIDELELRTWNRSLAIRRCENSWFAKNILRIGWAQKLLKNHSKSQEGATIRLPRKWRTDWYRRRQCHHWRGHRLLLRQSSHYRWIGPRLLLRQLPNKIPGRHHHQCHHHHHHSSTTDPPPMESDED</sequence>
<accession>A0A168LHI9</accession>
<evidence type="ECO:0000313" key="3">
    <source>
        <dbReference type="EMBL" id="SAL96799.1"/>
    </source>
</evidence>
<feature type="region of interest" description="Disordered" evidence="2">
    <location>
        <begin position="276"/>
        <end position="302"/>
    </location>
</feature>
<feature type="compositionally biased region" description="Pro residues" evidence="2">
    <location>
        <begin position="293"/>
        <end position="302"/>
    </location>
</feature>